<dbReference type="AlphaFoldDB" id="A0A8H6NAX7"/>
<dbReference type="Proteomes" id="UP000639643">
    <property type="component" value="Unassembled WGS sequence"/>
</dbReference>
<comment type="caution">
    <text evidence="1">The sequence shown here is derived from an EMBL/GenBank/DDBJ whole genome shotgun (WGS) entry which is preliminary data.</text>
</comment>
<dbReference type="EMBL" id="WIGM01000392">
    <property type="protein sequence ID" value="KAF6826654.1"/>
    <property type="molecule type" value="Genomic_DNA"/>
</dbReference>
<organism evidence="1 2">
    <name type="scientific">Colletotrichum musicola</name>
    <dbReference type="NCBI Taxonomy" id="2175873"/>
    <lineage>
        <taxon>Eukaryota</taxon>
        <taxon>Fungi</taxon>
        <taxon>Dikarya</taxon>
        <taxon>Ascomycota</taxon>
        <taxon>Pezizomycotina</taxon>
        <taxon>Sordariomycetes</taxon>
        <taxon>Hypocreomycetidae</taxon>
        <taxon>Glomerellales</taxon>
        <taxon>Glomerellaceae</taxon>
        <taxon>Colletotrichum</taxon>
        <taxon>Colletotrichum orchidearum species complex</taxon>
    </lineage>
</organism>
<evidence type="ECO:0000313" key="1">
    <source>
        <dbReference type="EMBL" id="KAF6826654.1"/>
    </source>
</evidence>
<evidence type="ECO:0000313" key="2">
    <source>
        <dbReference type="Proteomes" id="UP000639643"/>
    </source>
</evidence>
<sequence>MTPPLVPIPASGITASYIASASQLVLSAKGTIPGYFFEPIFVRDKSADGLRYSLGAYCGGLGRVPDENAIDVTDKFDNISLADGETVVVETQLGKFTIEVKRQ</sequence>
<proteinExistence type="predicted"/>
<gene>
    <name evidence="1" type="ORF">CMUS01_09340</name>
</gene>
<dbReference type="OrthoDB" id="5076294at2759"/>
<accession>A0A8H6NAX7</accession>
<protein>
    <submittedName>
        <fullName evidence="1">Uncharacterized protein</fullName>
    </submittedName>
</protein>
<keyword evidence="2" id="KW-1185">Reference proteome</keyword>
<reference evidence="1" key="1">
    <citation type="journal article" date="2020" name="Phytopathology">
        <title>Genome Sequence Resources of Colletotrichum truncatum, C. plurivorum, C. musicola, and C. sojae: Four Species Pathogenic to Soybean (Glycine max).</title>
        <authorList>
            <person name="Rogerio F."/>
            <person name="Boufleur T.R."/>
            <person name="Ciampi-Guillardi M."/>
            <person name="Sukno S.A."/>
            <person name="Thon M.R."/>
            <person name="Massola Junior N.S."/>
            <person name="Baroncelli R."/>
        </authorList>
    </citation>
    <scope>NUCLEOTIDE SEQUENCE</scope>
    <source>
        <strain evidence="1">LFN0074</strain>
    </source>
</reference>
<name>A0A8H6NAX7_9PEZI</name>